<feature type="region of interest" description="Disordered" evidence="1">
    <location>
        <begin position="152"/>
        <end position="179"/>
    </location>
</feature>
<dbReference type="EMBL" id="JAWLOF010000009">
    <property type="protein sequence ID" value="MDV7023797.1"/>
    <property type="molecule type" value="Genomic_DNA"/>
</dbReference>
<sequence>MDIQPTLFLQSRRKIGFFFPDVVIKETHNDTLVITEHQVESGAFIADHAYKKPAELTMEVGFAAGALVDLVNGLPFMPQADSDPKELYRQMLDLQQSRIPVEVITGKRIYNNMLLQTISVTTDKLTEYVLNATLTLREIIITQPTMLQAADKKNMTQGVSTSSVQNTGSKNELPVSKPA</sequence>
<accession>A0ABU4E3V5</accession>
<proteinExistence type="predicted"/>
<evidence type="ECO:0000256" key="1">
    <source>
        <dbReference type="SAM" id="MobiDB-lite"/>
    </source>
</evidence>
<feature type="domain" description="Dit-like phage tail protein N-terminal" evidence="2">
    <location>
        <begin position="20"/>
        <end position="145"/>
    </location>
</feature>
<feature type="compositionally biased region" description="Polar residues" evidence="1">
    <location>
        <begin position="155"/>
        <end position="170"/>
    </location>
</feature>
<gene>
    <name evidence="3" type="ORF">R4P48_14060</name>
</gene>
<evidence type="ECO:0000313" key="3">
    <source>
        <dbReference type="EMBL" id="MDV7023797.1"/>
    </source>
</evidence>
<dbReference type="RefSeq" id="WP_317678597.1">
    <property type="nucleotide sequence ID" value="NZ_JAWLOF010000009.1"/>
</dbReference>
<evidence type="ECO:0000259" key="2">
    <source>
        <dbReference type="Pfam" id="PF21821"/>
    </source>
</evidence>
<organism evidence="3 4">
    <name type="scientific">Atlantibacter subterraneus</name>
    <dbReference type="NCBI Taxonomy" id="255519"/>
    <lineage>
        <taxon>Bacteria</taxon>
        <taxon>Pseudomonadati</taxon>
        <taxon>Pseudomonadota</taxon>
        <taxon>Gammaproteobacteria</taxon>
        <taxon>Enterobacterales</taxon>
        <taxon>Enterobacteriaceae</taxon>
        <taxon>Atlantibacter</taxon>
    </lineage>
</organism>
<reference evidence="3 4" key="1">
    <citation type="submission" date="2023-10" db="EMBL/GenBank/DDBJ databases">
        <authorList>
            <person name="Dale J."/>
        </authorList>
    </citation>
    <scope>NUCLEOTIDE SEQUENCE [LARGE SCALE GENOMIC DNA]</scope>
    <source>
        <strain evidence="3 4">2023EL-00970</strain>
    </source>
</reference>
<dbReference type="Pfam" id="PF21821">
    <property type="entry name" value="Dit_like"/>
    <property type="match status" value="1"/>
</dbReference>
<dbReference type="Proteomes" id="UP001187066">
    <property type="component" value="Unassembled WGS sequence"/>
</dbReference>
<comment type="caution">
    <text evidence="3">The sequence shown here is derived from an EMBL/GenBank/DDBJ whole genome shotgun (WGS) entry which is preliminary data.</text>
</comment>
<keyword evidence="4" id="KW-1185">Reference proteome</keyword>
<name>A0ABU4E3V5_9ENTR</name>
<evidence type="ECO:0000313" key="4">
    <source>
        <dbReference type="Proteomes" id="UP001187066"/>
    </source>
</evidence>
<dbReference type="InterPro" id="IPR048494">
    <property type="entry name" value="Dit-like_N"/>
</dbReference>
<protein>
    <recommendedName>
        <fullName evidence="2">Dit-like phage tail protein N-terminal domain-containing protein</fullName>
    </recommendedName>
</protein>